<keyword evidence="1" id="KW-0472">Membrane</keyword>
<feature type="domain" description="Cytochrome c assembly protein" evidence="2">
    <location>
        <begin position="65"/>
        <end position="250"/>
    </location>
</feature>
<comment type="caution">
    <text evidence="3">The sequence shown here is derived from an EMBL/GenBank/DDBJ whole genome shotgun (WGS) entry which is preliminary data.</text>
</comment>
<accession>A0A932I1E2</accession>
<gene>
    <name evidence="3" type="primary">ccsA</name>
    <name evidence="3" type="ORF">HYZ11_18260</name>
</gene>
<feature type="transmembrane region" description="Helical" evidence="1">
    <location>
        <begin position="83"/>
        <end position="104"/>
    </location>
</feature>
<name>A0A932I1E2_UNCTE</name>
<feature type="transmembrane region" description="Helical" evidence="1">
    <location>
        <begin position="237"/>
        <end position="254"/>
    </location>
</feature>
<feature type="transmembrane region" description="Helical" evidence="1">
    <location>
        <begin position="29"/>
        <end position="52"/>
    </location>
</feature>
<evidence type="ECO:0000256" key="1">
    <source>
        <dbReference type="SAM" id="Phobius"/>
    </source>
</evidence>
<reference evidence="3" key="1">
    <citation type="submission" date="2020-07" db="EMBL/GenBank/DDBJ databases">
        <title>Huge and variable diversity of episymbiotic CPR bacteria and DPANN archaea in groundwater ecosystems.</title>
        <authorList>
            <person name="He C.Y."/>
            <person name="Keren R."/>
            <person name="Whittaker M."/>
            <person name="Farag I.F."/>
            <person name="Doudna J."/>
            <person name="Cate J.H.D."/>
            <person name="Banfield J.F."/>
        </authorList>
    </citation>
    <scope>NUCLEOTIDE SEQUENCE</scope>
    <source>
        <strain evidence="3">NC_groundwater_763_Ag_S-0.2um_68_21</strain>
    </source>
</reference>
<keyword evidence="1" id="KW-0812">Transmembrane</keyword>
<feature type="transmembrane region" description="Helical" evidence="1">
    <location>
        <begin position="6"/>
        <end position="22"/>
    </location>
</feature>
<dbReference type="InterPro" id="IPR052372">
    <property type="entry name" value="YpjD/HemX"/>
</dbReference>
<dbReference type="AlphaFoldDB" id="A0A932I1E2"/>
<proteinExistence type="predicted"/>
<dbReference type="GO" id="GO:0020037">
    <property type="term" value="F:heme binding"/>
    <property type="evidence" value="ECO:0007669"/>
    <property type="project" value="InterPro"/>
</dbReference>
<dbReference type="PANTHER" id="PTHR38034">
    <property type="entry name" value="INNER MEMBRANE PROTEIN YPJD"/>
    <property type="match status" value="1"/>
</dbReference>
<feature type="transmembrane region" description="Helical" evidence="1">
    <location>
        <begin position="58"/>
        <end position="76"/>
    </location>
</feature>
<evidence type="ECO:0000313" key="4">
    <source>
        <dbReference type="Proteomes" id="UP000782312"/>
    </source>
</evidence>
<dbReference type="Proteomes" id="UP000782312">
    <property type="component" value="Unassembled WGS sequence"/>
</dbReference>
<organism evidence="3 4">
    <name type="scientific">Tectimicrobiota bacterium</name>
    <dbReference type="NCBI Taxonomy" id="2528274"/>
    <lineage>
        <taxon>Bacteria</taxon>
        <taxon>Pseudomonadati</taxon>
        <taxon>Nitrospinota/Tectimicrobiota group</taxon>
        <taxon>Candidatus Tectimicrobiota</taxon>
    </lineage>
</organism>
<feature type="transmembrane region" description="Helical" evidence="1">
    <location>
        <begin position="207"/>
        <end position="225"/>
    </location>
</feature>
<evidence type="ECO:0000259" key="2">
    <source>
        <dbReference type="Pfam" id="PF01578"/>
    </source>
</evidence>
<protein>
    <submittedName>
        <fullName evidence="3">Cytochrome c biogenesis protein CcsA</fullName>
    </submittedName>
</protein>
<feature type="transmembrane region" description="Helical" evidence="1">
    <location>
        <begin position="175"/>
        <end position="195"/>
    </location>
</feature>
<evidence type="ECO:0000313" key="3">
    <source>
        <dbReference type="EMBL" id="MBI3129556.1"/>
    </source>
</evidence>
<dbReference type="EMBL" id="JACPUR010000041">
    <property type="protein sequence ID" value="MBI3129556.1"/>
    <property type="molecule type" value="Genomic_DNA"/>
</dbReference>
<dbReference type="PANTHER" id="PTHR38034:SF1">
    <property type="entry name" value="INNER MEMBRANE PROTEIN YPJD"/>
    <property type="match status" value="1"/>
</dbReference>
<dbReference type="InterPro" id="IPR002541">
    <property type="entry name" value="Cyt_c_assembly"/>
</dbReference>
<dbReference type="GO" id="GO:0017004">
    <property type="term" value="P:cytochrome complex assembly"/>
    <property type="evidence" value="ECO:0007669"/>
    <property type="project" value="InterPro"/>
</dbReference>
<feature type="transmembrane region" description="Helical" evidence="1">
    <location>
        <begin position="124"/>
        <end position="145"/>
    </location>
</feature>
<keyword evidence="1" id="KW-1133">Transmembrane helix</keyword>
<sequence>MIEVSVIAYLISAIAHLYNLLTAGKLPGWAAVGPLLIGFVFHTVMLGYSGMAGQSRGLWVWLNAAAWFLALLYLFVYARYREMALGGFAVPAVFVLAGYSAALWEVSGTGSLEMQGFLLKSHAFLALLSACCFFLLFASALMYVVQARQLKSRRPGAWLHRLPPLDVLDDLNHKILYFGFTFLTASLLLGSMWAQSKHDAFWAFDPLKTWPLVLIWLGYGLLLVCRMTRSWKGKRSAFFSMGAFVAVVLAIVIHL</sequence>
<dbReference type="Pfam" id="PF01578">
    <property type="entry name" value="Cytochrom_C_asm"/>
    <property type="match status" value="1"/>
</dbReference>